<dbReference type="Proteomes" id="UP000253517">
    <property type="component" value="Unassembled WGS sequence"/>
</dbReference>
<sequence>MLLVNHRMRNTAVWKPLLWPMDEINFKFQAEMAMPENLRDTRKGLFSWHCLDWLVIHWLQPVPIILSK</sequence>
<accession>A0A368ZZM9</accession>
<dbReference type="AlphaFoldDB" id="A0A368ZZM9"/>
<organism evidence="1 2">
    <name type="scientific">Schleiferia thermophila</name>
    <dbReference type="NCBI Taxonomy" id="884107"/>
    <lineage>
        <taxon>Bacteria</taxon>
        <taxon>Pseudomonadati</taxon>
        <taxon>Bacteroidota</taxon>
        <taxon>Flavobacteriia</taxon>
        <taxon>Flavobacteriales</taxon>
        <taxon>Schleiferiaceae</taxon>
        <taxon>Schleiferia</taxon>
    </lineage>
</organism>
<keyword evidence="2" id="KW-1185">Reference proteome</keyword>
<protein>
    <submittedName>
        <fullName evidence="1">Uncharacterized protein</fullName>
    </submittedName>
</protein>
<evidence type="ECO:0000313" key="2">
    <source>
        <dbReference type="Proteomes" id="UP000253517"/>
    </source>
</evidence>
<reference evidence="1 2" key="1">
    <citation type="submission" date="2018-07" db="EMBL/GenBank/DDBJ databases">
        <title>Genomic Encyclopedia of Type Strains, Phase IV (KMG-IV): sequencing the most valuable type-strain genomes for metagenomic binning, comparative biology and taxonomic classification.</title>
        <authorList>
            <person name="Goeker M."/>
        </authorList>
    </citation>
    <scope>NUCLEOTIDE SEQUENCE [LARGE SCALE GENOMIC DNA]</scope>
    <source>
        <strain evidence="1 2">DSM 21410</strain>
    </source>
</reference>
<dbReference type="EMBL" id="QPJS01000004">
    <property type="protein sequence ID" value="RCX02401.1"/>
    <property type="molecule type" value="Genomic_DNA"/>
</dbReference>
<name>A0A368ZZM9_9FLAO</name>
<comment type="caution">
    <text evidence="1">The sequence shown here is derived from an EMBL/GenBank/DDBJ whole genome shotgun (WGS) entry which is preliminary data.</text>
</comment>
<evidence type="ECO:0000313" key="1">
    <source>
        <dbReference type="EMBL" id="RCX02401.1"/>
    </source>
</evidence>
<gene>
    <name evidence="1" type="ORF">DES35_104161</name>
</gene>
<proteinExistence type="predicted"/>